<evidence type="ECO:0000256" key="2">
    <source>
        <dbReference type="ARBA" id="ARBA00022771"/>
    </source>
</evidence>
<dbReference type="InterPro" id="IPR019786">
    <property type="entry name" value="Zinc_finger_PHD-type_CS"/>
</dbReference>
<dbReference type="Gene3D" id="3.90.320.10">
    <property type="match status" value="1"/>
</dbReference>
<dbReference type="InterPro" id="IPR011011">
    <property type="entry name" value="Znf_FYVE_PHD"/>
</dbReference>
<dbReference type="EMBL" id="JBJQND010000005">
    <property type="protein sequence ID" value="KAL3878076.1"/>
    <property type="molecule type" value="Genomic_DNA"/>
</dbReference>
<dbReference type="CDD" id="cd22343">
    <property type="entry name" value="PDDEXK_lambda_exonuclease-like"/>
    <property type="match status" value="1"/>
</dbReference>
<protein>
    <recommendedName>
        <fullName evidence="5">PHD-type domain-containing protein</fullName>
    </recommendedName>
</protein>
<keyword evidence="1" id="KW-0479">Metal-binding</keyword>
<dbReference type="InterPro" id="IPR011604">
    <property type="entry name" value="PDDEXK-like_dom_sf"/>
</dbReference>
<reference evidence="6 7" key="1">
    <citation type="submission" date="2024-11" db="EMBL/GenBank/DDBJ databases">
        <title>Chromosome-level genome assembly of the freshwater bivalve Anodonta woodiana.</title>
        <authorList>
            <person name="Chen X."/>
        </authorList>
    </citation>
    <scope>NUCLEOTIDE SEQUENCE [LARGE SCALE GENOMIC DNA]</scope>
    <source>
        <strain evidence="6">MN2024</strain>
        <tissue evidence="6">Gills</tissue>
    </source>
</reference>
<keyword evidence="3" id="KW-0862">Zinc</keyword>
<dbReference type="GO" id="GO:0006281">
    <property type="term" value="P:DNA repair"/>
    <property type="evidence" value="ECO:0007669"/>
    <property type="project" value="UniProtKB-ARBA"/>
</dbReference>
<dbReference type="CDD" id="cd15505">
    <property type="entry name" value="PHD_ING"/>
    <property type="match status" value="1"/>
</dbReference>
<dbReference type="InterPro" id="IPR019787">
    <property type="entry name" value="Znf_PHD-finger"/>
</dbReference>
<evidence type="ECO:0000313" key="7">
    <source>
        <dbReference type="Proteomes" id="UP001634394"/>
    </source>
</evidence>
<dbReference type="PROSITE" id="PS01359">
    <property type="entry name" value="ZF_PHD_1"/>
    <property type="match status" value="1"/>
</dbReference>
<accession>A0ABD3WVS5</accession>
<dbReference type="GO" id="GO:0008270">
    <property type="term" value="F:zinc ion binding"/>
    <property type="evidence" value="ECO:0007669"/>
    <property type="project" value="UniProtKB-KW"/>
</dbReference>
<evidence type="ECO:0000256" key="1">
    <source>
        <dbReference type="ARBA" id="ARBA00022723"/>
    </source>
</evidence>
<dbReference type="InterPro" id="IPR011335">
    <property type="entry name" value="Restrct_endonuc-II-like"/>
</dbReference>
<dbReference type="InterPro" id="IPR019080">
    <property type="entry name" value="YqaJ_viral_recombinase"/>
</dbReference>
<dbReference type="Pfam" id="PF09588">
    <property type="entry name" value="YqaJ"/>
    <property type="match status" value="1"/>
</dbReference>
<keyword evidence="7" id="KW-1185">Reference proteome</keyword>
<evidence type="ECO:0000256" key="4">
    <source>
        <dbReference type="PROSITE-ProRule" id="PRU00146"/>
    </source>
</evidence>
<dbReference type="PROSITE" id="PS50016">
    <property type="entry name" value="ZF_PHD_2"/>
    <property type="match status" value="1"/>
</dbReference>
<dbReference type="InterPro" id="IPR013083">
    <property type="entry name" value="Znf_RING/FYVE/PHD"/>
</dbReference>
<keyword evidence="2 4" id="KW-0863">Zinc-finger</keyword>
<dbReference type="SUPFAM" id="SSF52980">
    <property type="entry name" value="Restriction endonuclease-like"/>
    <property type="match status" value="1"/>
</dbReference>
<feature type="domain" description="PHD-type" evidence="5">
    <location>
        <begin position="549"/>
        <end position="600"/>
    </location>
</feature>
<organism evidence="6 7">
    <name type="scientific">Sinanodonta woodiana</name>
    <name type="common">Chinese pond mussel</name>
    <name type="synonym">Anodonta woodiana</name>
    <dbReference type="NCBI Taxonomy" id="1069815"/>
    <lineage>
        <taxon>Eukaryota</taxon>
        <taxon>Metazoa</taxon>
        <taxon>Spiralia</taxon>
        <taxon>Lophotrochozoa</taxon>
        <taxon>Mollusca</taxon>
        <taxon>Bivalvia</taxon>
        <taxon>Autobranchia</taxon>
        <taxon>Heteroconchia</taxon>
        <taxon>Palaeoheterodonta</taxon>
        <taxon>Unionida</taxon>
        <taxon>Unionoidea</taxon>
        <taxon>Unionidae</taxon>
        <taxon>Unioninae</taxon>
        <taxon>Sinanodonta</taxon>
    </lineage>
</organism>
<dbReference type="InterPro" id="IPR001965">
    <property type="entry name" value="Znf_PHD"/>
</dbReference>
<comment type="caution">
    <text evidence="6">The sequence shown here is derived from an EMBL/GenBank/DDBJ whole genome shotgun (WGS) entry which is preliminary data.</text>
</comment>
<proteinExistence type="predicted"/>
<dbReference type="PANTHER" id="PTHR47526">
    <property type="entry name" value="ATP-DEPENDENT DNA HELICASE"/>
    <property type="match status" value="1"/>
</dbReference>
<evidence type="ECO:0000259" key="5">
    <source>
        <dbReference type="PROSITE" id="PS50016"/>
    </source>
</evidence>
<dbReference type="Pfam" id="PF00628">
    <property type="entry name" value="PHD"/>
    <property type="match status" value="1"/>
</dbReference>
<dbReference type="PANTHER" id="PTHR47526:SF4">
    <property type="entry name" value="SWIM-TYPE DOMAIN-CONTAINING PROTEIN"/>
    <property type="match status" value="1"/>
</dbReference>
<evidence type="ECO:0000256" key="3">
    <source>
        <dbReference type="ARBA" id="ARBA00022833"/>
    </source>
</evidence>
<dbReference type="AlphaFoldDB" id="A0ABD3WVS5"/>
<dbReference type="Proteomes" id="UP001634394">
    <property type="component" value="Unassembled WGS sequence"/>
</dbReference>
<gene>
    <name evidence="6" type="ORF">ACJMK2_035708</name>
</gene>
<dbReference type="Gene3D" id="3.30.40.10">
    <property type="entry name" value="Zinc/RING finger domain, C3HC4 (zinc finger)"/>
    <property type="match status" value="1"/>
</dbReference>
<dbReference type="SMART" id="SM00249">
    <property type="entry name" value="PHD"/>
    <property type="match status" value="1"/>
</dbReference>
<evidence type="ECO:0000313" key="6">
    <source>
        <dbReference type="EMBL" id="KAL3878076.1"/>
    </source>
</evidence>
<dbReference type="SUPFAM" id="SSF57903">
    <property type="entry name" value="FYVE/PHD zinc finger"/>
    <property type="match status" value="1"/>
</dbReference>
<sequence>MAGKSEKLQQTYRDTLDVTSKQRYDDKIGLIEKQDLYTLEKHRWTQDVDKWASVTYPDIVNYLLFSTSAYTMDELKSYKGLEAYNQFVSGWVRDVKVCEISGLCVHTAKVMHSQRLSETPLTPWAIIQKDGKILACHCNCMAGLGEACTHLAAMLFSIEATVKVREARNVTDSKAYWLPASVKGVVYAKIEDIDFTAAKSQKRKLDQIFLDTPLPKKGLSQLKPVNKPTDNELSAFLHQLSLTGAQSAVLSIKETFQQPFIPKVLNNKFPKLLSELFNDELIDASFSEILAYCKNVNVSVSKEESKSVELATRSQSETKLWNQFRSGRITASRMYAACHSSPAQPSESLIKSICNPESMKFVSAVTNWGCSHEKDARESYCEALRTMHENFAVEDAGFTIHPVYPLFGASPDAFVSCDCCGQGVLEIKCPYCIRSSTLDNYTGPKSCLEDTDHGKRLKRVHPYFYQVQTQIKLCEREFADFVVWTSEENHIERIELDRDFWEDIISRAANFHNMAIMPEIVSRFYSRLNKPVLTPSLPSENNQSNGSSDVFCYCQQGETDTMVACDNQNCKYQWFHLQCLGLRKNELPKGKWYCQDCSRLDEFKPKRRCIRKKTV</sequence>
<name>A0ABD3WVS5_SINWO</name>